<protein>
    <submittedName>
        <fullName evidence="1">Uncharacterized protein</fullName>
    </submittedName>
</protein>
<dbReference type="EMBL" id="CM042051">
    <property type="protein sequence ID" value="KAI3729525.1"/>
    <property type="molecule type" value="Genomic_DNA"/>
</dbReference>
<reference evidence="1 2" key="2">
    <citation type="journal article" date="2022" name="Mol. Ecol. Resour.">
        <title>The genomes of chicory, endive, great burdock and yacon provide insights into Asteraceae paleo-polyploidization history and plant inulin production.</title>
        <authorList>
            <person name="Fan W."/>
            <person name="Wang S."/>
            <person name="Wang H."/>
            <person name="Wang A."/>
            <person name="Jiang F."/>
            <person name="Liu H."/>
            <person name="Zhao H."/>
            <person name="Xu D."/>
            <person name="Zhang Y."/>
        </authorList>
    </citation>
    <scope>NUCLEOTIDE SEQUENCE [LARGE SCALE GENOMIC DNA]</scope>
    <source>
        <strain evidence="2">cv. Niubang</strain>
    </source>
</reference>
<proteinExistence type="predicted"/>
<organism evidence="1 2">
    <name type="scientific">Arctium lappa</name>
    <name type="common">Greater burdock</name>
    <name type="synonym">Lappa major</name>
    <dbReference type="NCBI Taxonomy" id="4217"/>
    <lineage>
        <taxon>Eukaryota</taxon>
        <taxon>Viridiplantae</taxon>
        <taxon>Streptophyta</taxon>
        <taxon>Embryophyta</taxon>
        <taxon>Tracheophyta</taxon>
        <taxon>Spermatophyta</taxon>
        <taxon>Magnoliopsida</taxon>
        <taxon>eudicotyledons</taxon>
        <taxon>Gunneridae</taxon>
        <taxon>Pentapetalae</taxon>
        <taxon>asterids</taxon>
        <taxon>campanulids</taxon>
        <taxon>Asterales</taxon>
        <taxon>Asteraceae</taxon>
        <taxon>Carduoideae</taxon>
        <taxon>Cardueae</taxon>
        <taxon>Arctiinae</taxon>
        <taxon>Arctium</taxon>
    </lineage>
</organism>
<gene>
    <name evidence="1" type="ORF">L6452_18185</name>
</gene>
<sequence>MFLALENDIEDVMLVRRDGEPMNCNEDEFMNDDDEDNESEDVEPTYESEDKEASEEEEDDEVHLYISTLSEVRLFKAQSEYVDKVAATEGSIRTTCPATDSFIMDINSE</sequence>
<reference evidence="2" key="1">
    <citation type="journal article" date="2022" name="Mol. Ecol. Resour.">
        <title>The genomes of chicory, endive, great burdock and yacon provide insights into Asteraceae palaeo-polyploidization history and plant inulin production.</title>
        <authorList>
            <person name="Fan W."/>
            <person name="Wang S."/>
            <person name="Wang H."/>
            <person name="Wang A."/>
            <person name="Jiang F."/>
            <person name="Liu H."/>
            <person name="Zhao H."/>
            <person name="Xu D."/>
            <person name="Zhang Y."/>
        </authorList>
    </citation>
    <scope>NUCLEOTIDE SEQUENCE [LARGE SCALE GENOMIC DNA]</scope>
    <source>
        <strain evidence="2">cv. Niubang</strain>
    </source>
</reference>
<keyword evidence="2" id="KW-1185">Reference proteome</keyword>
<accession>A0ACB9C5M3</accession>
<name>A0ACB9C5M3_ARCLA</name>
<evidence type="ECO:0000313" key="1">
    <source>
        <dbReference type="EMBL" id="KAI3729525.1"/>
    </source>
</evidence>
<evidence type="ECO:0000313" key="2">
    <source>
        <dbReference type="Proteomes" id="UP001055879"/>
    </source>
</evidence>
<dbReference type="Proteomes" id="UP001055879">
    <property type="component" value="Linkage Group LG05"/>
</dbReference>
<comment type="caution">
    <text evidence="1">The sequence shown here is derived from an EMBL/GenBank/DDBJ whole genome shotgun (WGS) entry which is preliminary data.</text>
</comment>